<dbReference type="HAMAP" id="MF_00210">
    <property type="entry name" value="EPSP_synth"/>
    <property type="match status" value="1"/>
</dbReference>
<comment type="subcellular location">
    <subcellularLocation>
        <location evidence="7">Cytoplasm</location>
    </subcellularLocation>
</comment>
<dbReference type="RefSeq" id="WP_174410400.1">
    <property type="nucleotide sequence ID" value="NZ_BLVP01000010.1"/>
</dbReference>
<evidence type="ECO:0000256" key="5">
    <source>
        <dbReference type="ARBA" id="ARBA00023141"/>
    </source>
</evidence>
<comment type="similarity">
    <text evidence="2 7">Belongs to the EPSP synthase family.</text>
</comment>
<dbReference type="PANTHER" id="PTHR21090">
    <property type="entry name" value="AROM/DEHYDROQUINATE SYNTHASE"/>
    <property type="match status" value="1"/>
</dbReference>
<feature type="binding site" evidence="7">
    <location>
        <position position="164"/>
    </location>
    <ligand>
        <name>phosphoenolpyruvate</name>
        <dbReference type="ChEBI" id="CHEBI:58702"/>
    </ligand>
</feature>
<dbReference type="EMBL" id="BLVP01000010">
    <property type="protein sequence ID" value="GFM37760.1"/>
    <property type="molecule type" value="Genomic_DNA"/>
</dbReference>
<dbReference type="SUPFAM" id="SSF55205">
    <property type="entry name" value="EPT/RTPC-like"/>
    <property type="match status" value="1"/>
</dbReference>
<feature type="domain" description="Enolpyruvate transferase" evidence="8">
    <location>
        <begin position="233"/>
        <end position="436"/>
    </location>
</feature>
<keyword evidence="10" id="KW-1185">Reference proteome</keyword>
<comment type="subunit">
    <text evidence="7">Monomer.</text>
</comment>
<dbReference type="EC" id="2.5.1.19" evidence="7"/>
<feature type="binding site" evidence="7">
    <location>
        <position position="164"/>
    </location>
    <ligand>
        <name>3-phosphoshikimate</name>
        <dbReference type="ChEBI" id="CHEBI:145989"/>
    </ligand>
</feature>
<keyword evidence="7" id="KW-0963">Cytoplasm</keyword>
<feature type="binding site" evidence="7">
    <location>
        <position position="427"/>
    </location>
    <ligand>
        <name>phosphoenolpyruvate</name>
        <dbReference type="ChEBI" id="CHEBI:58702"/>
    </ligand>
</feature>
<evidence type="ECO:0000256" key="4">
    <source>
        <dbReference type="ARBA" id="ARBA00022679"/>
    </source>
</evidence>
<feature type="binding site" evidence="7">
    <location>
        <position position="13"/>
    </location>
    <ligand>
        <name>phosphoenolpyruvate</name>
        <dbReference type="ChEBI" id="CHEBI:58702"/>
    </ligand>
</feature>
<evidence type="ECO:0000256" key="2">
    <source>
        <dbReference type="ARBA" id="ARBA00009948"/>
    </source>
</evidence>
<dbReference type="PANTHER" id="PTHR21090:SF5">
    <property type="entry name" value="PENTAFUNCTIONAL AROM POLYPEPTIDE"/>
    <property type="match status" value="1"/>
</dbReference>
<dbReference type="AlphaFoldDB" id="A0A7J0BVL4"/>
<keyword evidence="4 7" id="KW-0808">Transferase</keyword>
<dbReference type="GO" id="GO:0005737">
    <property type="term" value="C:cytoplasm"/>
    <property type="evidence" value="ECO:0007669"/>
    <property type="project" value="UniProtKB-SubCell"/>
</dbReference>
<dbReference type="InterPro" id="IPR036968">
    <property type="entry name" value="Enolpyruvate_Tfrase_sf"/>
</dbReference>
<keyword evidence="3 7" id="KW-0028">Amino-acid biosynthesis</keyword>
<keyword evidence="5 7" id="KW-0057">Aromatic amino acid biosynthesis</keyword>
<dbReference type="Pfam" id="PF00275">
    <property type="entry name" value="EPSP_synthase"/>
    <property type="match status" value="2"/>
</dbReference>
<evidence type="ECO:0000256" key="6">
    <source>
        <dbReference type="ARBA" id="ARBA00044633"/>
    </source>
</evidence>
<feature type="binding site" evidence="7">
    <location>
        <position position="355"/>
    </location>
    <ligand>
        <name>phosphoenolpyruvate</name>
        <dbReference type="ChEBI" id="CHEBI:58702"/>
    </ligand>
</feature>
<dbReference type="Gene3D" id="3.65.10.10">
    <property type="entry name" value="Enolpyruvate transferase domain"/>
    <property type="match status" value="2"/>
</dbReference>
<dbReference type="CDD" id="cd01556">
    <property type="entry name" value="EPSP_synthase"/>
    <property type="match status" value="1"/>
</dbReference>
<dbReference type="PIRSF" id="PIRSF000505">
    <property type="entry name" value="EPSPS"/>
    <property type="match status" value="1"/>
</dbReference>
<evidence type="ECO:0000313" key="9">
    <source>
        <dbReference type="EMBL" id="GFM37760.1"/>
    </source>
</evidence>
<feature type="binding site" evidence="7">
    <location>
        <position position="324"/>
    </location>
    <ligand>
        <name>3-phosphoshikimate</name>
        <dbReference type="ChEBI" id="CHEBI:145989"/>
    </ligand>
</feature>
<evidence type="ECO:0000259" key="8">
    <source>
        <dbReference type="Pfam" id="PF00275"/>
    </source>
</evidence>
<comment type="function">
    <text evidence="7">Catalyzes the transfer of the enolpyruvyl moiety of phosphoenolpyruvate (PEP) to the 5-hydroxyl of shikimate-3-phosphate (S3P) to produce enolpyruvyl shikimate-3-phosphate and inorganic phosphate.</text>
</comment>
<dbReference type="GO" id="GO:0003866">
    <property type="term" value="F:3-phosphoshikimate 1-carboxyvinyltransferase activity"/>
    <property type="evidence" value="ECO:0007669"/>
    <property type="project" value="UniProtKB-UniRule"/>
</dbReference>
<feature type="binding site" evidence="7">
    <location>
        <position position="351"/>
    </location>
    <ligand>
        <name>3-phosphoshikimate</name>
        <dbReference type="ChEBI" id="CHEBI:145989"/>
    </ligand>
</feature>
<feature type="binding site" evidence="7">
    <location>
        <position position="18"/>
    </location>
    <ligand>
        <name>3-phosphoshikimate</name>
        <dbReference type="ChEBI" id="CHEBI:145989"/>
    </ligand>
</feature>
<dbReference type="InterPro" id="IPR013792">
    <property type="entry name" value="RNA3'P_cycl/enolpyr_Trfase_a/b"/>
</dbReference>
<proteinExistence type="inferred from homology"/>
<dbReference type="GO" id="GO:0008652">
    <property type="term" value="P:amino acid biosynthetic process"/>
    <property type="evidence" value="ECO:0007669"/>
    <property type="project" value="UniProtKB-KW"/>
</dbReference>
<protein>
    <recommendedName>
        <fullName evidence="7">3-phosphoshikimate 1-carboxyvinyltransferase</fullName>
        <ecNumber evidence="7">2.5.1.19</ecNumber>
    </recommendedName>
    <alternativeName>
        <fullName evidence="7">5-enolpyruvylshikimate-3-phosphate synthase</fullName>
        <shortName evidence="7">EPSP synthase</shortName>
        <shortName evidence="7">EPSPS</shortName>
    </alternativeName>
</protein>
<comment type="caution">
    <text evidence="7">Lacks conserved residue(s) required for the propagation of feature annotation.</text>
</comment>
<dbReference type="Proteomes" id="UP000503820">
    <property type="component" value="Unassembled WGS sequence"/>
</dbReference>
<feature type="binding site" evidence="7">
    <location>
        <position position="162"/>
    </location>
    <ligand>
        <name>3-phosphoshikimate</name>
        <dbReference type="ChEBI" id="CHEBI:145989"/>
    </ligand>
</feature>
<comment type="catalytic activity">
    <reaction evidence="6">
        <text>3-phosphoshikimate + phosphoenolpyruvate = 5-O-(1-carboxyvinyl)-3-phosphoshikimate + phosphate</text>
        <dbReference type="Rhea" id="RHEA:21256"/>
        <dbReference type="ChEBI" id="CHEBI:43474"/>
        <dbReference type="ChEBI" id="CHEBI:57701"/>
        <dbReference type="ChEBI" id="CHEBI:58702"/>
        <dbReference type="ChEBI" id="CHEBI:145989"/>
        <dbReference type="EC" id="2.5.1.19"/>
    </reaction>
    <physiologicalReaction direction="left-to-right" evidence="6">
        <dbReference type="Rhea" id="RHEA:21257"/>
    </physiologicalReaction>
</comment>
<feature type="binding site" evidence="7">
    <location>
        <position position="13"/>
    </location>
    <ligand>
        <name>3-phosphoshikimate</name>
        <dbReference type="ChEBI" id="CHEBI:145989"/>
    </ligand>
</feature>
<feature type="binding site" evidence="7">
    <location>
        <position position="163"/>
    </location>
    <ligand>
        <name>3-phosphoshikimate</name>
        <dbReference type="ChEBI" id="CHEBI:145989"/>
    </ligand>
</feature>
<evidence type="ECO:0000256" key="7">
    <source>
        <dbReference type="HAMAP-Rule" id="MF_00210"/>
    </source>
</evidence>
<evidence type="ECO:0000256" key="3">
    <source>
        <dbReference type="ARBA" id="ARBA00022605"/>
    </source>
</evidence>
<feature type="active site" description="Proton acceptor" evidence="7">
    <location>
        <position position="324"/>
    </location>
</feature>
<evidence type="ECO:0000313" key="10">
    <source>
        <dbReference type="Proteomes" id="UP000503820"/>
    </source>
</evidence>
<dbReference type="InterPro" id="IPR006264">
    <property type="entry name" value="EPSP_synthase"/>
</dbReference>
<gene>
    <name evidence="7 9" type="primary">aroA</name>
    <name evidence="9" type="ORF">DSM19430T_24440</name>
</gene>
<feature type="binding site" evidence="7">
    <location>
        <position position="116"/>
    </location>
    <ligand>
        <name>phosphoenolpyruvate</name>
        <dbReference type="ChEBI" id="CHEBI:58702"/>
    </ligand>
</feature>
<feature type="binding site" evidence="7">
    <location>
        <position position="88"/>
    </location>
    <ligand>
        <name>phosphoenolpyruvate</name>
        <dbReference type="ChEBI" id="CHEBI:58702"/>
    </ligand>
</feature>
<feature type="binding site" evidence="7">
    <location>
        <position position="402"/>
    </location>
    <ligand>
        <name>phosphoenolpyruvate</name>
        <dbReference type="ChEBI" id="CHEBI:58702"/>
    </ligand>
</feature>
<feature type="domain" description="Enolpyruvate transferase" evidence="8">
    <location>
        <begin position="6"/>
        <end position="207"/>
    </location>
</feature>
<name>A0A7J0BVL4_9BACT</name>
<reference evidence="9 10" key="1">
    <citation type="submission" date="2020-05" db="EMBL/GenBank/DDBJ databases">
        <title>Draft genome sequence of Desulfovibrio psychrotolerans JS1T.</title>
        <authorList>
            <person name="Ueno A."/>
            <person name="Tamazawa S."/>
            <person name="Tamamura S."/>
            <person name="Murakami T."/>
            <person name="Kiyama T."/>
            <person name="Inomata H."/>
            <person name="Amano Y."/>
            <person name="Miyakawa K."/>
            <person name="Tamaki H."/>
            <person name="Naganuma T."/>
            <person name="Kaneko K."/>
        </authorList>
    </citation>
    <scope>NUCLEOTIDE SEQUENCE [LARGE SCALE GENOMIC DNA]</scope>
    <source>
        <strain evidence="9 10">JS1</strain>
    </source>
</reference>
<comment type="caution">
    <text evidence="9">The sequence shown here is derived from an EMBL/GenBank/DDBJ whole genome shotgun (WGS) entry which is preliminary data.</text>
</comment>
<dbReference type="UniPathway" id="UPA00053">
    <property type="reaction ID" value="UER00089"/>
</dbReference>
<dbReference type="InterPro" id="IPR001986">
    <property type="entry name" value="Enolpyruvate_Tfrase_dom"/>
</dbReference>
<dbReference type="GO" id="GO:0009423">
    <property type="term" value="P:chorismate biosynthetic process"/>
    <property type="evidence" value="ECO:0007669"/>
    <property type="project" value="UniProtKB-UniRule"/>
</dbReference>
<accession>A0A7J0BVL4</accession>
<evidence type="ECO:0000256" key="1">
    <source>
        <dbReference type="ARBA" id="ARBA00004811"/>
    </source>
</evidence>
<comment type="pathway">
    <text evidence="1 7">Metabolic intermediate biosynthesis; chorismate biosynthesis; chorismate from D-erythrose 4-phosphate and phosphoenolpyruvate: step 6/7.</text>
</comment>
<sequence length="441" mass="46910">MSKIIEVEAPPSKSVSHRMVIGAALGVGESRLANVLESDDLKRTMEIMQACGARMERLGEGLYAIRGVAGTPAGGREEPVSCFVGESGTTCRLLTAVVAAGLGLFRIHGAPRMHERPIGELVMALRMLGVGVEWEGAPGFPPLVIDTNGMPGGEVNIGLDESSQYLSGLLLAAPLGKTLTINVTGGKAVSWPYVGLTLKAMEDFGHSFRVEMLEEDGWVQKDWRTIREVLPGRTRFVVKPGIYRAGDYRVEGDWSSASYFLAAGAAGPNPVRVTGLRADSLQGDKAMLDILRSMGARVEVEPTAVTVHPSALRGTQVDMGHCPDLVPTVAALAAFAEGPTTVTNVAHLRIKECDRLAGPATELGKAGVRVEVREDGLTVHPAGRAAIAAPEGTVFHAYGDHRMAMSLSLLGLAGVDVRLDDPKCVSKSFPSFWRKWGRVTA</sequence>
<feature type="binding site" evidence="7">
    <location>
        <position position="190"/>
    </location>
    <ligand>
        <name>3-phosphoshikimate</name>
        <dbReference type="ChEBI" id="CHEBI:145989"/>
    </ligand>
</feature>
<organism evidence="9 10">
    <name type="scientific">Desulfovibrio psychrotolerans</name>
    <dbReference type="NCBI Taxonomy" id="415242"/>
    <lineage>
        <taxon>Bacteria</taxon>
        <taxon>Pseudomonadati</taxon>
        <taxon>Thermodesulfobacteriota</taxon>
        <taxon>Desulfovibrionia</taxon>
        <taxon>Desulfovibrionales</taxon>
        <taxon>Desulfovibrionaceae</taxon>
        <taxon>Desulfovibrio</taxon>
    </lineage>
</organism>
<feature type="binding site" evidence="7">
    <location>
        <position position="14"/>
    </location>
    <ligand>
        <name>3-phosphoshikimate</name>
        <dbReference type="ChEBI" id="CHEBI:145989"/>
    </ligand>
</feature>
<dbReference type="GO" id="GO:0009073">
    <property type="term" value="P:aromatic amino acid family biosynthetic process"/>
    <property type="evidence" value="ECO:0007669"/>
    <property type="project" value="UniProtKB-KW"/>
</dbReference>
<dbReference type="NCBIfam" id="TIGR01356">
    <property type="entry name" value="aroA"/>
    <property type="match status" value="1"/>
</dbReference>